<feature type="region of interest" description="Disordered" evidence="1">
    <location>
        <begin position="324"/>
        <end position="356"/>
    </location>
</feature>
<dbReference type="InterPro" id="IPR036034">
    <property type="entry name" value="PDZ_sf"/>
</dbReference>
<dbReference type="PANTHER" id="PTHR38909:SF1">
    <property type="entry name" value="G PROTEIN GAMMA DOMAIN-CONTAINING PROTEIN"/>
    <property type="match status" value="1"/>
</dbReference>
<dbReference type="AlphaFoldDB" id="A0A1E7FW68"/>
<dbReference type="Gene3D" id="2.30.42.10">
    <property type="match status" value="1"/>
</dbReference>
<evidence type="ECO:0000313" key="5">
    <source>
        <dbReference type="EMBL" id="OEU22375.1"/>
    </source>
</evidence>
<protein>
    <recommendedName>
        <fullName evidence="4">PDZ domain-containing protein</fullName>
    </recommendedName>
</protein>
<keyword evidence="2" id="KW-0472">Membrane</keyword>
<proteinExistence type="predicted"/>
<evidence type="ECO:0000256" key="1">
    <source>
        <dbReference type="SAM" id="MobiDB-lite"/>
    </source>
</evidence>
<evidence type="ECO:0000256" key="2">
    <source>
        <dbReference type="SAM" id="Phobius"/>
    </source>
</evidence>
<dbReference type="CDD" id="cd00136">
    <property type="entry name" value="PDZ_canonical"/>
    <property type="match status" value="1"/>
</dbReference>
<evidence type="ECO:0000313" key="6">
    <source>
        <dbReference type="Proteomes" id="UP000095751"/>
    </source>
</evidence>
<feature type="transmembrane region" description="Helical" evidence="2">
    <location>
        <begin position="395"/>
        <end position="418"/>
    </location>
</feature>
<dbReference type="SMART" id="SM00228">
    <property type="entry name" value="PDZ"/>
    <property type="match status" value="1"/>
</dbReference>
<feature type="chain" id="PRO_5009193654" description="PDZ domain-containing protein" evidence="3">
    <location>
        <begin position="31"/>
        <end position="735"/>
    </location>
</feature>
<dbReference type="Pfam" id="PF00595">
    <property type="entry name" value="PDZ"/>
    <property type="match status" value="1"/>
</dbReference>
<dbReference type="EMBL" id="KV784353">
    <property type="protein sequence ID" value="OEU22375.1"/>
    <property type="molecule type" value="Genomic_DNA"/>
</dbReference>
<feature type="compositionally biased region" description="Low complexity" evidence="1">
    <location>
        <begin position="342"/>
        <end position="351"/>
    </location>
</feature>
<dbReference type="KEGG" id="fcy:FRACYDRAFT_232530"/>
<feature type="region of interest" description="Disordered" evidence="1">
    <location>
        <begin position="637"/>
        <end position="658"/>
    </location>
</feature>
<feature type="domain" description="PDZ" evidence="4">
    <location>
        <begin position="663"/>
        <end position="733"/>
    </location>
</feature>
<feature type="signal peptide" evidence="3">
    <location>
        <begin position="1"/>
        <end position="30"/>
    </location>
</feature>
<dbReference type="Proteomes" id="UP000095751">
    <property type="component" value="Unassembled WGS sequence"/>
</dbReference>
<evidence type="ECO:0000256" key="3">
    <source>
        <dbReference type="SAM" id="SignalP"/>
    </source>
</evidence>
<sequence>MTKLITSSYYSFIIVCGLLWLCLLPSLTVSQNNQTITITDTDTTSDLVSVNNASEVQSSVDVVDSSNPVLDSLLNSITIVVAITIPTSSPTTRPIVSTTLIPTTTLNVIDVDVVDIIENENENNNIETVQTVENADAIIPVTGMVNIELINTPSLLGFERNNLFLDTTKAFLSVQLFFGLFMSPIMMVETTEGITVELIRQSRSSALLFNNRRTLQQQQQQQNGTSASATNSNSMAPIYVTLKITGIAAAATQQDTDDFTYDVNMEFENALQQIFTEKEVEYVEALQITGDVYFSSLDEANVILQEEILADNSDSVVENENTGNQIVETNDNEEEDNKNQDDTINNDNSINTEEEDPVIIIPGIFPPDFDAVQDTETSIDQQDYNQNDDLSLGQIIGIAVGASLFFFLAVFLLCYFYFTIKGRQRKDDNNGNIWTESSETIQNRNLSSSSSKKKKKSWSRRSSSKRNSNSIDGPVDSMADQILLRSQTSSIKGTHDDAESTDFASNDDVESQAMYSYNQSRGDSGSVFTTGNNSNFKIQTNYTNNDNMSYAYSLEPGIEASVIGGVTVMNDASTMPENNMNGEYDIPPIREIPNISVRGARTNDSNFISNGDGSTQIETAPSELKLTESELEMLPSNLRSNDEDEDNNYNEKGTTRKVQAPDGKLGIVIDTTVDGPVVYSVNKNSRLSGTIFPGDIIIAINDTDTRTMSASHITAVMIKTASQPRTLTVRGVQRK</sequence>
<evidence type="ECO:0000259" key="4">
    <source>
        <dbReference type="SMART" id="SM00228"/>
    </source>
</evidence>
<name>A0A1E7FW68_9STRA</name>
<accession>A0A1E7FW68</accession>
<keyword evidence="6" id="KW-1185">Reference proteome</keyword>
<keyword evidence="3" id="KW-0732">Signal</keyword>
<feature type="region of interest" description="Disordered" evidence="1">
    <location>
        <begin position="441"/>
        <end position="477"/>
    </location>
</feature>
<keyword evidence="2" id="KW-0812">Transmembrane</keyword>
<dbReference type="PANTHER" id="PTHR38909">
    <property type="entry name" value="G PROTEIN GAMMA DOMAIN-CONTAINING PROTEIN"/>
    <property type="match status" value="1"/>
</dbReference>
<dbReference type="OrthoDB" id="49238at2759"/>
<organism evidence="5 6">
    <name type="scientific">Fragilariopsis cylindrus CCMP1102</name>
    <dbReference type="NCBI Taxonomy" id="635003"/>
    <lineage>
        <taxon>Eukaryota</taxon>
        <taxon>Sar</taxon>
        <taxon>Stramenopiles</taxon>
        <taxon>Ochrophyta</taxon>
        <taxon>Bacillariophyta</taxon>
        <taxon>Bacillariophyceae</taxon>
        <taxon>Bacillariophycidae</taxon>
        <taxon>Bacillariales</taxon>
        <taxon>Bacillariaceae</taxon>
        <taxon>Fragilariopsis</taxon>
    </lineage>
</organism>
<reference evidence="5 6" key="1">
    <citation type="submission" date="2016-09" db="EMBL/GenBank/DDBJ databases">
        <title>Extensive genetic diversity and differential bi-allelic expression allows diatom success in the polar Southern Ocean.</title>
        <authorList>
            <consortium name="DOE Joint Genome Institute"/>
            <person name="Mock T."/>
            <person name="Otillar R.P."/>
            <person name="Strauss J."/>
            <person name="Dupont C."/>
            <person name="Frickenhaus S."/>
            <person name="Maumus F."/>
            <person name="Mcmullan M."/>
            <person name="Sanges R."/>
            <person name="Schmutz J."/>
            <person name="Toseland A."/>
            <person name="Valas R."/>
            <person name="Veluchamy A."/>
            <person name="Ward B.J."/>
            <person name="Allen A."/>
            <person name="Barry K."/>
            <person name="Falciatore A."/>
            <person name="Ferrante M."/>
            <person name="Fortunato A.E."/>
            <person name="Gloeckner G."/>
            <person name="Gruber A."/>
            <person name="Hipkin R."/>
            <person name="Janech M."/>
            <person name="Kroth P."/>
            <person name="Leese F."/>
            <person name="Lindquist E."/>
            <person name="Lyon B.R."/>
            <person name="Martin J."/>
            <person name="Mayer C."/>
            <person name="Parker M."/>
            <person name="Quesneville H."/>
            <person name="Raymond J."/>
            <person name="Uhlig C."/>
            <person name="Valentin K.U."/>
            <person name="Worden A.Z."/>
            <person name="Armbrust E.V."/>
            <person name="Bowler C."/>
            <person name="Green B."/>
            <person name="Moulton V."/>
            <person name="Van Oosterhout C."/>
            <person name="Grigoriev I."/>
        </authorList>
    </citation>
    <scope>NUCLEOTIDE SEQUENCE [LARGE SCALE GENOMIC DNA]</scope>
    <source>
        <strain evidence="5 6">CCMP1102</strain>
    </source>
</reference>
<gene>
    <name evidence="5" type="ORF">FRACYDRAFT_232530</name>
</gene>
<keyword evidence="2" id="KW-1133">Transmembrane helix</keyword>
<dbReference type="InterPro" id="IPR001478">
    <property type="entry name" value="PDZ"/>
</dbReference>
<dbReference type="SUPFAM" id="SSF50156">
    <property type="entry name" value="PDZ domain-like"/>
    <property type="match status" value="1"/>
</dbReference>
<dbReference type="InParanoid" id="A0A1E7FW68"/>
<feature type="compositionally biased region" description="Basic residues" evidence="1">
    <location>
        <begin position="451"/>
        <end position="464"/>
    </location>
</feature>